<evidence type="ECO:0000313" key="2">
    <source>
        <dbReference type="Proteomes" id="UP000827976"/>
    </source>
</evidence>
<gene>
    <name evidence="1" type="ORF">IHE45_13G063300</name>
</gene>
<dbReference type="EMBL" id="CM037023">
    <property type="protein sequence ID" value="KAH7665899.1"/>
    <property type="molecule type" value="Genomic_DNA"/>
</dbReference>
<name>A0ACB7UYJ8_DIOAL</name>
<dbReference type="Proteomes" id="UP000827976">
    <property type="component" value="Chromosome 13"/>
</dbReference>
<sequence>MMQAKSLIMFHKVTQRCKGWEMALLEYTIAMFTDSASKSKPPLIRRLAEISCLCN</sequence>
<protein>
    <submittedName>
        <fullName evidence="1">Uncharacterized protein</fullName>
    </submittedName>
</protein>
<keyword evidence="2" id="KW-1185">Reference proteome</keyword>
<accession>A0ACB7UYJ8</accession>
<comment type="caution">
    <text evidence="1">The sequence shown here is derived from an EMBL/GenBank/DDBJ whole genome shotgun (WGS) entry which is preliminary data.</text>
</comment>
<evidence type="ECO:0000313" key="1">
    <source>
        <dbReference type="EMBL" id="KAH7665899.1"/>
    </source>
</evidence>
<proteinExistence type="predicted"/>
<reference evidence="2" key="1">
    <citation type="journal article" date="2022" name="Nat. Commun.">
        <title>Chromosome evolution and the genetic basis of agronomically important traits in greater yam.</title>
        <authorList>
            <person name="Bredeson J.V."/>
            <person name="Lyons J.B."/>
            <person name="Oniyinde I.O."/>
            <person name="Okereke N.R."/>
            <person name="Kolade O."/>
            <person name="Nnabue I."/>
            <person name="Nwadili C.O."/>
            <person name="Hribova E."/>
            <person name="Parker M."/>
            <person name="Nwogha J."/>
            <person name="Shu S."/>
            <person name="Carlson J."/>
            <person name="Kariba R."/>
            <person name="Muthemba S."/>
            <person name="Knop K."/>
            <person name="Barton G.J."/>
            <person name="Sherwood A.V."/>
            <person name="Lopez-Montes A."/>
            <person name="Asiedu R."/>
            <person name="Jamnadass R."/>
            <person name="Muchugi A."/>
            <person name="Goodstein D."/>
            <person name="Egesi C.N."/>
            <person name="Featherston J."/>
            <person name="Asfaw A."/>
            <person name="Simpson G.G."/>
            <person name="Dolezel J."/>
            <person name="Hendre P.S."/>
            <person name="Van Deynze A."/>
            <person name="Kumar P.L."/>
            <person name="Obidiegwu J.E."/>
            <person name="Bhattacharjee R."/>
            <person name="Rokhsar D.S."/>
        </authorList>
    </citation>
    <scope>NUCLEOTIDE SEQUENCE [LARGE SCALE GENOMIC DNA]</scope>
    <source>
        <strain evidence="2">cv. TDa95/00328</strain>
    </source>
</reference>
<organism evidence="1 2">
    <name type="scientific">Dioscorea alata</name>
    <name type="common">Purple yam</name>
    <dbReference type="NCBI Taxonomy" id="55571"/>
    <lineage>
        <taxon>Eukaryota</taxon>
        <taxon>Viridiplantae</taxon>
        <taxon>Streptophyta</taxon>
        <taxon>Embryophyta</taxon>
        <taxon>Tracheophyta</taxon>
        <taxon>Spermatophyta</taxon>
        <taxon>Magnoliopsida</taxon>
        <taxon>Liliopsida</taxon>
        <taxon>Dioscoreales</taxon>
        <taxon>Dioscoreaceae</taxon>
        <taxon>Dioscorea</taxon>
    </lineage>
</organism>